<gene>
    <name evidence="1" type="ORF">DPMN_099097</name>
</gene>
<reference evidence="1" key="1">
    <citation type="journal article" date="2019" name="bioRxiv">
        <title>The Genome of the Zebra Mussel, Dreissena polymorpha: A Resource for Invasive Species Research.</title>
        <authorList>
            <person name="McCartney M.A."/>
            <person name="Auch B."/>
            <person name="Kono T."/>
            <person name="Mallez S."/>
            <person name="Zhang Y."/>
            <person name="Obille A."/>
            <person name="Becker A."/>
            <person name="Abrahante J.E."/>
            <person name="Garbe J."/>
            <person name="Badalamenti J.P."/>
            <person name="Herman A."/>
            <person name="Mangelson H."/>
            <person name="Liachko I."/>
            <person name="Sullivan S."/>
            <person name="Sone E.D."/>
            <person name="Koren S."/>
            <person name="Silverstein K.A.T."/>
            <person name="Beckman K.B."/>
            <person name="Gohl D.M."/>
        </authorList>
    </citation>
    <scope>NUCLEOTIDE SEQUENCE</scope>
    <source>
        <strain evidence="1">Duluth1</strain>
        <tissue evidence="1">Whole animal</tissue>
    </source>
</reference>
<organism evidence="1 2">
    <name type="scientific">Dreissena polymorpha</name>
    <name type="common">Zebra mussel</name>
    <name type="synonym">Mytilus polymorpha</name>
    <dbReference type="NCBI Taxonomy" id="45954"/>
    <lineage>
        <taxon>Eukaryota</taxon>
        <taxon>Metazoa</taxon>
        <taxon>Spiralia</taxon>
        <taxon>Lophotrochozoa</taxon>
        <taxon>Mollusca</taxon>
        <taxon>Bivalvia</taxon>
        <taxon>Autobranchia</taxon>
        <taxon>Heteroconchia</taxon>
        <taxon>Euheterodonta</taxon>
        <taxon>Imparidentia</taxon>
        <taxon>Neoheterodontei</taxon>
        <taxon>Myida</taxon>
        <taxon>Dreissenoidea</taxon>
        <taxon>Dreissenidae</taxon>
        <taxon>Dreissena</taxon>
    </lineage>
</organism>
<keyword evidence="2" id="KW-1185">Reference proteome</keyword>
<reference evidence="1" key="2">
    <citation type="submission" date="2020-11" db="EMBL/GenBank/DDBJ databases">
        <authorList>
            <person name="McCartney M.A."/>
            <person name="Auch B."/>
            <person name="Kono T."/>
            <person name="Mallez S."/>
            <person name="Becker A."/>
            <person name="Gohl D.M."/>
            <person name="Silverstein K.A.T."/>
            <person name="Koren S."/>
            <person name="Bechman K.B."/>
            <person name="Herman A."/>
            <person name="Abrahante J.E."/>
            <person name="Garbe J."/>
        </authorList>
    </citation>
    <scope>NUCLEOTIDE SEQUENCE</scope>
    <source>
        <strain evidence="1">Duluth1</strain>
        <tissue evidence="1">Whole animal</tissue>
    </source>
</reference>
<dbReference type="AlphaFoldDB" id="A0A9D4LDB0"/>
<evidence type="ECO:0000313" key="1">
    <source>
        <dbReference type="EMBL" id="KAH3856507.1"/>
    </source>
</evidence>
<evidence type="ECO:0000313" key="2">
    <source>
        <dbReference type="Proteomes" id="UP000828390"/>
    </source>
</evidence>
<name>A0A9D4LDB0_DREPO</name>
<proteinExistence type="predicted"/>
<sequence>MTSKFVLFDPSPIRFADGIDFMRLCKTVTLDGYLGRGRQKKTCIINSQQPTTYLTGRGSPHGYINKMASQRLLLVSGVSYLDLSISFAVRDAAPSTKGLNAAPSTT</sequence>
<protein>
    <submittedName>
        <fullName evidence="1">Uncharacterized protein</fullName>
    </submittedName>
</protein>
<accession>A0A9D4LDB0</accession>
<dbReference type="EMBL" id="JAIWYP010000003">
    <property type="protein sequence ID" value="KAH3856507.1"/>
    <property type="molecule type" value="Genomic_DNA"/>
</dbReference>
<comment type="caution">
    <text evidence="1">The sequence shown here is derived from an EMBL/GenBank/DDBJ whole genome shotgun (WGS) entry which is preliminary data.</text>
</comment>
<dbReference type="Proteomes" id="UP000828390">
    <property type="component" value="Unassembled WGS sequence"/>
</dbReference>